<evidence type="ECO:0000313" key="1">
    <source>
        <dbReference type="EMBL" id="MPM49179.1"/>
    </source>
</evidence>
<organism evidence="1">
    <name type="scientific">bioreactor metagenome</name>
    <dbReference type="NCBI Taxonomy" id="1076179"/>
    <lineage>
        <taxon>unclassified sequences</taxon>
        <taxon>metagenomes</taxon>
        <taxon>ecological metagenomes</taxon>
    </lineage>
</organism>
<proteinExistence type="predicted"/>
<name>A0A645A7L9_9ZZZZ</name>
<dbReference type="EMBL" id="VSSQ01012412">
    <property type="protein sequence ID" value="MPM49179.1"/>
    <property type="molecule type" value="Genomic_DNA"/>
</dbReference>
<accession>A0A645A7L9</accession>
<comment type="caution">
    <text evidence="1">The sequence shown here is derived from an EMBL/GenBank/DDBJ whole genome shotgun (WGS) entry which is preliminary data.</text>
</comment>
<dbReference type="AlphaFoldDB" id="A0A645A7L9"/>
<sequence length="94" mass="10858">MHKYKLLPWGFTTAKAGSDILRLVLNDTGDKLSNLLFFYGMEIFQDNHKVLSQFFNAVDKCIGDDRYKVAFFLKGQVFRNRKVIIGKSMPECFA</sequence>
<protein>
    <submittedName>
        <fullName evidence="1">Uncharacterized protein</fullName>
    </submittedName>
</protein>
<gene>
    <name evidence="1" type="ORF">SDC9_95907</name>
</gene>
<reference evidence="1" key="1">
    <citation type="submission" date="2019-08" db="EMBL/GenBank/DDBJ databases">
        <authorList>
            <person name="Kucharzyk K."/>
            <person name="Murdoch R.W."/>
            <person name="Higgins S."/>
            <person name="Loffler F."/>
        </authorList>
    </citation>
    <scope>NUCLEOTIDE SEQUENCE</scope>
</reference>